<dbReference type="SUPFAM" id="SSF46785">
    <property type="entry name" value="Winged helix' DNA-binding domain"/>
    <property type="match status" value="2"/>
</dbReference>
<keyword evidence="4" id="KW-0131">Cell cycle</keyword>
<evidence type="ECO:0000256" key="2">
    <source>
        <dbReference type="ARBA" id="ARBA00022618"/>
    </source>
</evidence>
<evidence type="ECO:0008006" key="8">
    <source>
        <dbReference type="Google" id="ProtNLM"/>
    </source>
</evidence>
<keyword evidence="1" id="KW-0963">Cytoplasm</keyword>
<dbReference type="InterPro" id="IPR036388">
    <property type="entry name" value="WH-like_DNA-bd_sf"/>
</dbReference>
<dbReference type="GO" id="GO:0051304">
    <property type="term" value="P:chromosome separation"/>
    <property type="evidence" value="ECO:0007669"/>
    <property type="project" value="InterPro"/>
</dbReference>
<gene>
    <name evidence="6" type="ORF">Pla8534_31590</name>
</gene>
<dbReference type="PANTHER" id="PTHR34298">
    <property type="entry name" value="SEGREGATION AND CONDENSATION PROTEIN B"/>
    <property type="match status" value="1"/>
</dbReference>
<dbReference type="InterPro" id="IPR005234">
    <property type="entry name" value="ScpB_csome_segregation"/>
</dbReference>
<evidence type="ECO:0000256" key="5">
    <source>
        <dbReference type="SAM" id="MobiDB-lite"/>
    </source>
</evidence>
<evidence type="ECO:0000256" key="4">
    <source>
        <dbReference type="ARBA" id="ARBA00023306"/>
    </source>
</evidence>
<evidence type="ECO:0000313" key="7">
    <source>
        <dbReference type="Proteomes" id="UP000317648"/>
    </source>
</evidence>
<keyword evidence="3" id="KW-0159">Chromosome partition</keyword>
<dbReference type="NCBIfam" id="TIGR00281">
    <property type="entry name" value="SMC-Scp complex subunit ScpB"/>
    <property type="match status" value="1"/>
</dbReference>
<sequence length="234" mass="26477">MQTPPPDDQGLSLEDLSQAYAQLIGAGEEPYEEPKAEDELEEPADVDAEQEEEEPPDDACEVTPRSILEAILFVGHPENESLSSKEIASLMRGVRAEEIDELVLELNQYYTEEGAPYQIASIESGYRLVLRSEFSGVREQFYGRVKDAKLSQATIDVLSLVAYGQPLTKEQLEKSRNKPSGGILNQLVRRGLLRLERTEDKPRKKLYYTTDRFLELFGLDSLNDLPRSQDLERL</sequence>
<dbReference type="PANTHER" id="PTHR34298:SF2">
    <property type="entry name" value="SEGREGATION AND CONDENSATION PROTEIN B"/>
    <property type="match status" value="1"/>
</dbReference>
<protein>
    <recommendedName>
        <fullName evidence="8">Segregation and condensation protein B</fullName>
    </recommendedName>
</protein>
<evidence type="ECO:0000256" key="1">
    <source>
        <dbReference type="ARBA" id="ARBA00022490"/>
    </source>
</evidence>
<dbReference type="AlphaFoldDB" id="A0A518DU35"/>
<dbReference type="Proteomes" id="UP000317648">
    <property type="component" value="Chromosome"/>
</dbReference>
<feature type="compositionally biased region" description="Acidic residues" evidence="5">
    <location>
        <begin position="29"/>
        <end position="60"/>
    </location>
</feature>
<name>A0A518DU35_9BACT</name>
<keyword evidence="7" id="KW-1185">Reference proteome</keyword>
<organism evidence="6 7">
    <name type="scientific">Lignipirellula cremea</name>
    <dbReference type="NCBI Taxonomy" id="2528010"/>
    <lineage>
        <taxon>Bacteria</taxon>
        <taxon>Pseudomonadati</taxon>
        <taxon>Planctomycetota</taxon>
        <taxon>Planctomycetia</taxon>
        <taxon>Pirellulales</taxon>
        <taxon>Pirellulaceae</taxon>
        <taxon>Lignipirellula</taxon>
    </lineage>
</organism>
<evidence type="ECO:0000313" key="6">
    <source>
        <dbReference type="EMBL" id="QDU95344.1"/>
    </source>
</evidence>
<reference evidence="6 7" key="1">
    <citation type="submission" date="2019-02" db="EMBL/GenBank/DDBJ databases">
        <title>Deep-cultivation of Planctomycetes and their phenomic and genomic characterization uncovers novel biology.</title>
        <authorList>
            <person name="Wiegand S."/>
            <person name="Jogler M."/>
            <person name="Boedeker C."/>
            <person name="Pinto D."/>
            <person name="Vollmers J."/>
            <person name="Rivas-Marin E."/>
            <person name="Kohn T."/>
            <person name="Peeters S.H."/>
            <person name="Heuer A."/>
            <person name="Rast P."/>
            <person name="Oberbeckmann S."/>
            <person name="Bunk B."/>
            <person name="Jeske O."/>
            <person name="Meyerdierks A."/>
            <person name="Storesund J.E."/>
            <person name="Kallscheuer N."/>
            <person name="Luecker S."/>
            <person name="Lage O.M."/>
            <person name="Pohl T."/>
            <person name="Merkel B.J."/>
            <person name="Hornburger P."/>
            <person name="Mueller R.-W."/>
            <person name="Bruemmer F."/>
            <person name="Labrenz M."/>
            <person name="Spormann A.M."/>
            <person name="Op den Camp H."/>
            <person name="Overmann J."/>
            <person name="Amann R."/>
            <person name="Jetten M.S.M."/>
            <person name="Mascher T."/>
            <person name="Medema M.H."/>
            <person name="Devos D.P."/>
            <person name="Kaster A.-K."/>
            <person name="Ovreas L."/>
            <person name="Rohde M."/>
            <person name="Galperin M.Y."/>
            <person name="Jogler C."/>
        </authorList>
    </citation>
    <scope>NUCLEOTIDE SEQUENCE [LARGE SCALE GENOMIC DNA]</scope>
    <source>
        <strain evidence="6 7">Pla85_3_4</strain>
    </source>
</reference>
<accession>A0A518DU35</accession>
<dbReference type="InterPro" id="IPR036390">
    <property type="entry name" value="WH_DNA-bd_sf"/>
</dbReference>
<dbReference type="Gene3D" id="1.10.10.10">
    <property type="entry name" value="Winged helix-like DNA-binding domain superfamily/Winged helix DNA-binding domain"/>
    <property type="match status" value="2"/>
</dbReference>
<keyword evidence="2" id="KW-0132">Cell division</keyword>
<feature type="region of interest" description="Disordered" evidence="5">
    <location>
        <begin position="23"/>
        <end position="61"/>
    </location>
</feature>
<evidence type="ECO:0000256" key="3">
    <source>
        <dbReference type="ARBA" id="ARBA00022829"/>
    </source>
</evidence>
<dbReference type="RefSeq" id="WP_145054099.1">
    <property type="nucleotide sequence ID" value="NZ_CP036433.1"/>
</dbReference>
<dbReference type="Pfam" id="PF04079">
    <property type="entry name" value="SMC_ScpB"/>
    <property type="match status" value="1"/>
</dbReference>
<dbReference type="OrthoDB" id="211906at2"/>
<proteinExistence type="predicted"/>
<dbReference type="GO" id="GO:0051301">
    <property type="term" value="P:cell division"/>
    <property type="evidence" value="ECO:0007669"/>
    <property type="project" value="UniProtKB-KW"/>
</dbReference>
<dbReference type="KEGG" id="lcre:Pla8534_31590"/>
<dbReference type="EMBL" id="CP036433">
    <property type="protein sequence ID" value="QDU95344.1"/>
    <property type="molecule type" value="Genomic_DNA"/>
</dbReference>